<keyword evidence="4 5" id="KW-0472">Membrane</keyword>
<evidence type="ECO:0000313" key="7">
    <source>
        <dbReference type="Proteomes" id="UP000214610"/>
    </source>
</evidence>
<dbReference type="PANTHER" id="PTHR36917:SF1">
    <property type="entry name" value="INNER MEMBRANE-SPANNING PROTEIN YCIB"/>
    <property type="match status" value="1"/>
</dbReference>
<comment type="caution">
    <text evidence="6">The sequence shown here is derived from an EMBL/GenBank/DDBJ whole genome shotgun (WGS) entry which is preliminary data.</text>
</comment>
<accession>A0A227KFQ4</accession>
<dbReference type="EMBL" id="NHMP01000007">
    <property type="protein sequence ID" value="OXE45807.1"/>
    <property type="molecule type" value="Genomic_DNA"/>
</dbReference>
<dbReference type="HAMAP" id="MF_00189">
    <property type="entry name" value="YciB"/>
    <property type="match status" value="1"/>
</dbReference>
<keyword evidence="1 5" id="KW-1003">Cell membrane</keyword>
<comment type="function">
    <text evidence="5">Plays a role in cell envelope biogenesis, maintenance of cell envelope integrity and membrane homeostasis.</text>
</comment>
<dbReference type="AlphaFoldDB" id="A0A227KFQ4"/>
<evidence type="ECO:0000313" key="6">
    <source>
        <dbReference type="EMBL" id="OXE45807.1"/>
    </source>
</evidence>
<evidence type="ECO:0000256" key="3">
    <source>
        <dbReference type="ARBA" id="ARBA00022989"/>
    </source>
</evidence>
<keyword evidence="3 5" id="KW-1133">Transmembrane helix</keyword>
<dbReference type="GO" id="GO:0005886">
    <property type="term" value="C:plasma membrane"/>
    <property type="evidence" value="ECO:0007669"/>
    <property type="project" value="UniProtKB-SubCell"/>
</dbReference>
<feature type="transmembrane region" description="Helical" evidence="5">
    <location>
        <begin position="46"/>
        <end position="66"/>
    </location>
</feature>
<feature type="transmembrane region" description="Helical" evidence="5">
    <location>
        <begin position="104"/>
        <end position="123"/>
    </location>
</feature>
<keyword evidence="2 5" id="KW-0812">Transmembrane</keyword>
<protein>
    <recommendedName>
        <fullName evidence="5">Inner membrane-spanning protein YciB</fullName>
    </recommendedName>
</protein>
<keyword evidence="7" id="KW-1185">Reference proteome</keyword>
<evidence type="ECO:0000256" key="1">
    <source>
        <dbReference type="ARBA" id="ARBA00022475"/>
    </source>
</evidence>
<organism evidence="6 7">
    <name type="scientific">Turicimonas muris</name>
    <dbReference type="NCBI Taxonomy" id="1796652"/>
    <lineage>
        <taxon>Bacteria</taxon>
        <taxon>Pseudomonadati</taxon>
        <taxon>Pseudomonadota</taxon>
        <taxon>Betaproteobacteria</taxon>
        <taxon>Burkholderiales</taxon>
        <taxon>Sutterellaceae</taxon>
        <taxon>Turicimonas</taxon>
    </lineage>
</organism>
<dbReference type="GeneID" id="78361405"/>
<feature type="transmembrane region" description="Helical" evidence="5">
    <location>
        <begin position="73"/>
        <end position="92"/>
    </location>
</feature>
<proteinExistence type="inferred from homology"/>
<dbReference type="PANTHER" id="PTHR36917">
    <property type="entry name" value="INTRACELLULAR SEPTATION PROTEIN A-RELATED"/>
    <property type="match status" value="1"/>
</dbReference>
<reference evidence="7" key="1">
    <citation type="submission" date="2017-05" db="EMBL/GenBank/DDBJ databases">
        <title>Improved OligoMM genomes.</title>
        <authorList>
            <person name="Garzetti D."/>
        </authorList>
    </citation>
    <scope>NUCLEOTIDE SEQUENCE [LARGE SCALE GENOMIC DNA]</scope>
    <source>
        <strain evidence="7">YL45</strain>
    </source>
</reference>
<dbReference type="InterPro" id="IPR006008">
    <property type="entry name" value="YciB"/>
</dbReference>
<sequence length="206" mass="23122">MKFFYDLLPVILFFVTFKVAQGNPDYAASLCNSWLGNGFDASQAPIICATAAAILVSLLQIVFNLVSGKKVEPMLWISVAIILVFGSLTIWLHDEMFIKWKPTILYWVFALILVFGMLTGRNFIKSLLGKQLELPAPAWRKLLLSWIGFFSVVGVLNLIVAYTCSTDFWVNFKLFGLMGLTLLFTLGIGFYIAPFISENKTKGKEQ</sequence>
<dbReference type="RefSeq" id="WP_066592716.1">
    <property type="nucleotide sequence ID" value="NZ_CAJTBZ010000015.1"/>
</dbReference>
<feature type="transmembrane region" description="Helical" evidence="5">
    <location>
        <begin position="143"/>
        <end position="162"/>
    </location>
</feature>
<name>A0A227KFQ4_9BURK</name>
<feature type="transmembrane region" description="Helical" evidence="5">
    <location>
        <begin position="174"/>
        <end position="196"/>
    </location>
</feature>
<comment type="subcellular location">
    <subcellularLocation>
        <location evidence="5">Cell inner membrane</location>
        <topology evidence="5">Multi-pass membrane protein</topology>
    </subcellularLocation>
</comment>
<dbReference type="NCBIfam" id="NF001325">
    <property type="entry name" value="PRK00259.1-3"/>
    <property type="match status" value="1"/>
</dbReference>
<gene>
    <name evidence="5" type="primary">yciB</name>
    <name evidence="6" type="ORF">ADH67_10320</name>
</gene>
<dbReference type="Pfam" id="PF04279">
    <property type="entry name" value="IspA"/>
    <property type="match status" value="1"/>
</dbReference>
<evidence type="ECO:0000256" key="4">
    <source>
        <dbReference type="ARBA" id="ARBA00023136"/>
    </source>
</evidence>
<dbReference type="Proteomes" id="UP000214610">
    <property type="component" value="Unassembled WGS sequence"/>
</dbReference>
<comment type="similarity">
    <text evidence="5">Belongs to the YciB family.</text>
</comment>
<keyword evidence="5" id="KW-0997">Cell inner membrane</keyword>
<evidence type="ECO:0000256" key="2">
    <source>
        <dbReference type="ARBA" id="ARBA00022692"/>
    </source>
</evidence>
<evidence type="ECO:0000256" key="5">
    <source>
        <dbReference type="HAMAP-Rule" id="MF_00189"/>
    </source>
</evidence>